<dbReference type="EMBL" id="QGGQ01000001">
    <property type="protein sequence ID" value="PWK25429.1"/>
    <property type="molecule type" value="Genomic_DNA"/>
</dbReference>
<feature type="domain" description="SPOR" evidence="1">
    <location>
        <begin position="238"/>
        <end position="315"/>
    </location>
</feature>
<dbReference type="Pfam" id="PF18174">
    <property type="entry name" value="HU-CCDC81_bac_1"/>
    <property type="match status" value="1"/>
</dbReference>
<dbReference type="RefSeq" id="WP_109648381.1">
    <property type="nucleotide sequence ID" value="NZ_JACWLN010000002.1"/>
</dbReference>
<dbReference type="Gene3D" id="3.30.70.1070">
    <property type="entry name" value="Sporulation related repeat"/>
    <property type="match status" value="1"/>
</dbReference>
<dbReference type="InterPro" id="IPR041268">
    <property type="entry name" value="HU-CCDC81_bac_2"/>
</dbReference>
<organism evidence="3 4">
    <name type="scientific">Maribacter polysiphoniae</name>
    <dbReference type="NCBI Taxonomy" id="429344"/>
    <lineage>
        <taxon>Bacteria</taxon>
        <taxon>Pseudomonadati</taxon>
        <taxon>Bacteroidota</taxon>
        <taxon>Flavobacteriia</taxon>
        <taxon>Flavobacteriales</taxon>
        <taxon>Flavobacteriaceae</taxon>
        <taxon>Maribacter</taxon>
    </lineage>
</organism>
<dbReference type="Pfam" id="PF05036">
    <property type="entry name" value="SPOR"/>
    <property type="match status" value="1"/>
</dbReference>
<sequence length="316" mass="35955">MVLEHYISDLLYRYNCVVVPGFGAFLSQHKSATLNKQTHSFHPPSKSLSFNRQLSSNDGLLVSYMAEVEKCSYEEMLAQVTEKVEQWKRTLNQGVRLSLENIGDLKSNKEGRILFQPSYEVNHLTSSFGLSSYVSAPITREVLKEEVVSIEEKVPFIITPERRKEASLRPYLKYAAVLLLAVSTGLTGYRFYNKNLTQEQIVVEKVQEKVSKSIQEATFFDTAPLELPTLNLKVVTKKPEVAMHHIIAGAFRFKENADKKISQLKRRGYDAAYLGTNDHGLHVVTYSSFSDVDEALRTLRTIKRTQSKDAWLLSVR</sequence>
<evidence type="ECO:0000259" key="1">
    <source>
        <dbReference type="PROSITE" id="PS51724"/>
    </source>
</evidence>
<dbReference type="InterPro" id="IPR036680">
    <property type="entry name" value="SPOR-like_sf"/>
</dbReference>
<dbReference type="OrthoDB" id="653949at2"/>
<dbReference type="Proteomes" id="UP000245667">
    <property type="component" value="Unassembled WGS sequence"/>
</dbReference>
<dbReference type="AlphaFoldDB" id="A0A316E7S2"/>
<dbReference type="EMBL" id="JACWLN010000002">
    <property type="protein sequence ID" value="MBD1259973.1"/>
    <property type="molecule type" value="Genomic_DNA"/>
</dbReference>
<evidence type="ECO:0000313" key="5">
    <source>
        <dbReference type="Proteomes" id="UP000651837"/>
    </source>
</evidence>
<dbReference type="PROSITE" id="PS51724">
    <property type="entry name" value="SPOR"/>
    <property type="match status" value="1"/>
</dbReference>
<evidence type="ECO:0000313" key="2">
    <source>
        <dbReference type="EMBL" id="MBD1259973.1"/>
    </source>
</evidence>
<gene>
    <name evidence="2" type="ORF">HZY62_05185</name>
    <name evidence="3" type="ORF">LX92_00168</name>
</gene>
<protein>
    <submittedName>
        <fullName evidence="2">HU-CCDC81 and SPOR domain-containing protein</fullName>
    </submittedName>
    <submittedName>
        <fullName evidence="3">Sporulation related protein</fullName>
    </submittedName>
</protein>
<reference evidence="2 5" key="2">
    <citation type="submission" date="2020-07" db="EMBL/GenBank/DDBJ databases">
        <title>The draft genome sequence of Maribacter polysiphoniae KCTC 22021.</title>
        <authorList>
            <person name="Mu L."/>
        </authorList>
    </citation>
    <scope>NUCLEOTIDE SEQUENCE [LARGE SCALE GENOMIC DNA]</scope>
    <source>
        <strain evidence="2 5">KCTC 22021</strain>
    </source>
</reference>
<dbReference type="SUPFAM" id="SSF110997">
    <property type="entry name" value="Sporulation related repeat"/>
    <property type="match status" value="1"/>
</dbReference>
<proteinExistence type="predicted"/>
<evidence type="ECO:0000313" key="4">
    <source>
        <dbReference type="Proteomes" id="UP000245667"/>
    </source>
</evidence>
<comment type="caution">
    <text evidence="3">The sequence shown here is derived from an EMBL/GenBank/DDBJ whole genome shotgun (WGS) entry which is preliminary data.</text>
</comment>
<dbReference type="Pfam" id="PF18175">
    <property type="entry name" value="HU-CCDC81_bac_2"/>
    <property type="match status" value="1"/>
</dbReference>
<dbReference type="InterPro" id="IPR007730">
    <property type="entry name" value="SPOR-like_dom"/>
</dbReference>
<keyword evidence="5" id="KW-1185">Reference proteome</keyword>
<evidence type="ECO:0000313" key="3">
    <source>
        <dbReference type="EMBL" id="PWK25429.1"/>
    </source>
</evidence>
<name>A0A316E7S2_9FLAO</name>
<reference evidence="3 4" key="1">
    <citation type="submission" date="2018-05" db="EMBL/GenBank/DDBJ databases">
        <title>Genomic Encyclopedia of Archaeal and Bacterial Type Strains, Phase II (KMG-II): from individual species to whole genera.</title>
        <authorList>
            <person name="Goeker M."/>
        </authorList>
    </citation>
    <scope>NUCLEOTIDE SEQUENCE [LARGE SCALE GENOMIC DNA]</scope>
    <source>
        <strain evidence="3 4">DSM 23514</strain>
    </source>
</reference>
<dbReference type="Proteomes" id="UP000651837">
    <property type="component" value="Unassembled WGS sequence"/>
</dbReference>
<dbReference type="InterPro" id="IPR040495">
    <property type="entry name" value="HU-CCDC81_bac_1"/>
</dbReference>
<accession>A0A316E7S2</accession>
<dbReference type="GO" id="GO:0042834">
    <property type="term" value="F:peptidoglycan binding"/>
    <property type="evidence" value="ECO:0007669"/>
    <property type="project" value="InterPro"/>
</dbReference>